<evidence type="ECO:0000313" key="7">
    <source>
        <dbReference type="EMBL" id="UNO49132.1"/>
    </source>
</evidence>
<evidence type="ECO:0000256" key="3">
    <source>
        <dbReference type="ARBA" id="ARBA00022723"/>
    </source>
</evidence>
<dbReference type="InterPro" id="IPR011032">
    <property type="entry name" value="GroES-like_sf"/>
</dbReference>
<comment type="similarity">
    <text evidence="2 6">Belongs to the zinc-containing alcohol dehydrogenase family.</text>
</comment>
<evidence type="ECO:0000256" key="5">
    <source>
        <dbReference type="ARBA" id="ARBA00023002"/>
    </source>
</evidence>
<keyword evidence="4 6" id="KW-0862">Zinc</keyword>
<dbReference type="EMBL" id="CP080467">
    <property type="protein sequence ID" value="UNO49132.1"/>
    <property type="molecule type" value="Genomic_DNA"/>
</dbReference>
<keyword evidence="8" id="KW-1185">Reference proteome</keyword>
<dbReference type="RefSeq" id="WP_021294930.1">
    <property type="nucleotide sequence ID" value="NZ_AURB01000024.1"/>
</dbReference>
<dbReference type="InterPro" id="IPR013149">
    <property type="entry name" value="ADH-like_C"/>
</dbReference>
<evidence type="ECO:0000313" key="8">
    <source>
        <dbReference type="Proteomes" id="UP000829401"/>
    </source>
</evidence>
<dbReference type="eggNOG" id="COG1063">
    <property type="taxonomic scope" value="Bacteria"/>
</dbReference>
<dbReference type="InterPro" id="IPR036291">
    <property type="entry name" value="NAD(P)-bd_dom_sf"/>
</dbReference>
<protein>
    <submittedName>
        <fullName evidence="7">Alcohol dehydrogenase catalytic domain-containing protein</fullName>
    </submittedName>
</protein>
<proteinExistence type="inferred from homology"/>
<dbReference type="AlphaFoldDB" id="T0CK87"/>
<accession>A0A9E7CZX5</accession>
<sequence>MKAVMIESPYTVVITDVESAPLGDDEVRIRVKAAGICGSDIHAYKGLHPFRKPPVIIGHEVSGEVVEIGTSVTRVKVGDKVTVEPQAGCGKCEHCLRGDINYCDNRQAPGIGKWYGTMAETFVAPEHVVFALPSDMDYQVGALAEPLAVGVHAVRRAGIEVGDKVAVLGAGPIGLLTLAVAKEAGATTILATDVFDYCLDTAKKLGATHTLNIAGKDNWVQEALETIGGQFDKVLIAVGVPGILNQALTLVKKGGRIVTIAMFHGDQSLDIMQLQGQEKELVGCFCYTRQDTMAAVALLGANRILSEAVITHVLPYEQAADGFRMVEKKEDNPLKVLVTF</sequence>
<comment type="cofactor">
    <cofactor evidence="1 6">
        <name>Zn(2+)</name>
        <dbReference type="ChEBI" id="CHEBI:29105"/>
    </cofactor>
</comment>
<keyword evidence="5" id="KW-0560">Oxidoreductase</keyword>
<dbReference type="PANTHER" id="PTHR43161">
    <property type="entry name" value="SORBITOL DEHYDROGENASE"/>
    <property type="match status" value="1"/>
</dbReference>
<reference evidence="8" key="1">
    <citation type="journal article" date="2022" name="G3 (Bethesda)">
        <title>Unveiling the complete genome sequence of Alicyclobacillus acidoterrestris DSM 3922T, a taint-producing strain.</title>
        <authorList>
            <person name="Leonardo I.C."/>
            <person name="Barreto Crespo M.T."/>
            <person name="Gaspar F.B."/>
        </authorList>
    </citation>
    <scope>NUCLEOTIDE SEQUENCE [LARGE SCALE GENOMIC DNA]</scope>
    <source>
        <strain evidence="8">DSM 3922</strain>
    </source>
</reference>
<dbReference type="InterPro" id="IPR002328">
    <property type="entry name" value="ADH_Zn_CS"/>
</dbReference>
<accession>T0CK87</accession>
<dbReference type="STRING" id="1356854.N007_02120"/>
<dbReference type="SUPFAM" id="SSF50129">
    <property type="entry name" value="GroES-like"/>
    <property type="match status" value="1"/>
</dbReference>
<dbReference type="GO" id="GO:0008270">
    <property type="term" value="F:zinc ion binding"/>
    <property type="evidence" value="ECO:0007669"/>
    <property type="project" value="InterPro"/>
</dbReference>
<dbReference type="PROSITE" id="PS00059">
    <property type="entry name" value="ADH_ZINC"/>
    <property type="match status" value="1"/>
</dbReference>
<dbReference type="Gene3D" id="3.90.180.10">
    <property type="entry name" value="Medium-chain alcohol dehydrogenases, catalytic domain"/>
    <property type="match status" value="1"/>
</dbReference>
<dbReference type="Gene3D" id="3.40.50.720">
    <property type="entry name" value="NAD(P)-binding Rossmann-like Domain"/>
    <property type="match status" value="1"/>
</dbReference>
<dbReference type="GO" id="GO:0016491">
    <property type="term" value="F:oxidoreductase activity"/>
    <property type="evidence" value="ECO:0007669"/>
    <property type="project" value="UniProtKB-KW"/>
</dbReference>
<dbReference type="PANTHER" id="PTHR43161:SF9">
    <property type="entry name" value="SORBITOL DEHYDROGENASE"/>
    <property type="match status" value="1"/>
</dbReference>
<dbReference type="Proteomes" id="UP000829401">
    <property type="component" value="Chromosome"/>
</dbReference>
<dbReference type="InterPro" id="IPR020843">
    <property type="entry name" value="ER"/>
</dbReference>
<dbReference type="KEGG" id="aaco:K1I37_00755"/>
<dbReference type="OrthoDB" id="2371149at2"/>
<dbReference type="SMART" id="SM00829">
    <property type="entry name" value="PKS_ER"/>
    <property type="match status" value="1"/>
</dbReference>
<gene>
    <name evidence="7" type="ORF">K1I37_00755</name>
</gene>
<evidence type="ECO:0000256" key="1">
    <source>
        <dbReference type="ARBA" id="ARBA00001947"/>
    </source>
</evidence>
<dbReference type="InterPro" id="IPR013154">
    <property type="entry name" value="ADH-like_N"/>
</dbReference>
<dbReference type="SUPFAM" id="SSF51735">
    <property type="entry name" value="NAD(P)-binding Rossmann-fold domains"/>
    <property type="match status" value="1"/>
</dbReference>
<evidence type="ECO:0000256" key="4">
    <source>
        <dbReference type="ARBA" id="ARBA00022833"/>
    </source>
</evidence>
<dbReference type="Pfam" id="PF08240">
    <property type="entry name" value="ADH_N"/>
    <property type="match status" value="1"/>
</dbReference>
<organism evidence="7 8">
    <name type="scientific">Alicyclobacillus acidoterrestris (strain ATCC 49025 / DSM 3922 / CIP 106132 / NCIMB 13137 / GD3B)</name>
    <dbReference type="NCBI Taxonomy" id="1356854"/>
    <lineage>
        <taxon>Bacteria</taxon>
        <taxon>Bacillati</taxon>
        <taxon>Bacillota</taxon>
        <taxon>Bacilli</taxon>
        <taxon>Bacillales</taxon>
        <taxon>Alicyclobacillaceae</taxon>
        <taxon>Alicyclobacillus</taxon>
    </lineage>
</organism>
<dbReference type="Pfam" id="PF00107">
    <property type="entry name" value="ADH_zinc_N"/>
    <property type="match status" value="1"/>
</dbReference>
<name>T0CK87_ALIAG</name>
<keyword evidence="3 6" id="KW-0479">Metal-binding</keyword>
<evidence type="ECO:0000256" key="6">
    <source>
        <dbReference type="RuleBase" id="RU361277"/>
    </source>
</evidence>
<evidence type="ECO:0000256" key="2">
    <source>
        <dbReference type="ARBA" id="ARBA00008072"/>
    </source>
</evidence>